<dbReference type="HAMAP" id="MF_00671">
    <property type="entry name" value="TolB"/>
    <property type="match status" value="1"/>
</dbReference>
<accession>A0A0C5V585</accession>
<evidence type="ECO:0000256" key="3">
    <source>
        <dbReference type="ARBA" id="ARBA00022729"/>
    </source>
</evidence>
<keyword evidence="3 5" id="KW-0732">Signal</keyword>
<dbReference type="PANTHER" id="PTHR36842">
    <property type="entry name" value="PROTEIN TOLB HOMOLOG"/>
    <property type="match status" value="1"/>
</dbReference>
<dbReference type="InterPro" id="IPR011042">
    <property type="entry name" value="6-blade_b-propeller_TolB-like"/>
</dbReference>
<comment type="similarity">
    <text evidence="2 5">Belongs to the TolB family.</text>
</comment>
<dbReference type="Pfam" id="PF07676">
    <property type="entry name" value="PD40"/>
    <property type="match status" value="2"/>
</dbReference>
<evidence type="ECO:0000256" key="2">
    <source>
        <dbReference type="ARBA" id="ARBA00009820"/>
    </source>
</evidence>
<dbReference type="PATRIC" id="fig|1445510.3.peg.2537"/>
<dbReference type="GO" id="GO:0051301">
    <property type="term" value="P:cell division"/>
    <property type="evidence" value="ECO:0007669"/>
    <property type="project" value="UniProtKB-UniRule"/>
</dbReference>
<feature type="chain" id="PRO_5008985433" description="Tol-Pal system protein TolB" evidence="5">
    <location>
        <begin position="22"/>
        <end position="432"/>
    </location>
</feature>
<gene>
    <name evidence="5" type="primary">tolB</name>
    <name evidence="7" type="ORF">YC6258_02582</name>
</gene>
<reference evidence="7 8" key="1">
    <citation type="submission" date="2014-01" db="EMBL/GenBank/DDBJ databases">
        <title>Full genme sequencing of cellulolytic bacterium Gynuella sunshinyii YC6258T gen. nov., sp. nov.</title>
        <authorList>
            <person name="Khan H."/>
            <person name="Chung E.J."/>
            <person name="Chung Y.R."/>
        </authorList>
    </citation>
    <scope>NUCLEOTIDE SEQUENCE [LARGE SCALE GENOMIC DNA]</scope>
    <source>
        <strain evidence="7 8">YC6258</strain>
    </source>
</reference>
<keyword evidence="5" id="KW-0132">Cell division</keyword>
<dbReference type="GO" id="GO:0017038">
    <property type="term" value="P:protein import"/>
    <property type="evidence" value="ECO:0007669"/>
    <property type="project" value="InterPro"/>
</dbReference>
<keyword evidence="8" id="KW-1185">Reference proteome</keyword>
<keyword evidence="4 5" id="KW-0574">Periplasm</keyword>
<dbReference type="InterPro" id="IPR014167">
    <property type="entry name" value="Tol-Pal_TolB"/>
</dbReference>
<organism evidence="7 8">
    <name type="scientific">Gynuella sunshinyii YC6258</name>
    <dbReference type="NCBI Taxonomy" id="1445510"/>
    <lineage>
        <taxon>Bacteria</taxon>
        <taxon>Pseudomonadati</taxon>
        <taxon>Pseudomonadota</taxon>
        <taxon>Gammaproteobacteria</taxon>
        <taxon>Oceanospirillales</taxon>
        <taxon>Saccharospirillaceae</taxon>
        <taxon>Gynuella</taxon>
    </lineage>
</organism>
<dbReference type="SUPFAM" id="SSF69304">
    <property type="entry name" value="Tricorn protease N-terminal domain"/>
    <property type="match status" value="1"/>
</dbReference>
<dbReference type="KEGG" id="gsn:YC6258_02582"/>
<evidence type="ECO:0000256" key="1">
    <source>
        <dbReference type="ARBA" id="ARBA00004418"/>
    </source>
</evidence>
<evidence type="ECO:0000259" key="6">
    <source>
        <dbReference type="Pfam" id="PF04052"/>
    </source>
</evidence>
<dbReference type="InterPro" id="IPR011659">
    <property type="entry name" value="WD40"/>
</dbReference>
<proteinExistence type="inferred from homology"/>
<dbReference type="SUPFAM" id="SSF52964">
    <property type="entry name" value="TolB, N-terminal domain"/>
    <property type="match status" value="1"/>
</dbReference>
<dbReference type="GO" id="GO:0042597">
    <property type="term" value="C:periplasmic space"/>
    <property type="evidence" value="ECO:0007669"/>
    <property type="project" value="UniProtKB-SubCell"/>
</dbReference>
<evidence type="ECO:0000256" key="5">
    <source>
        <dbReference type="HAMAP-Rule" id="MF_00671"/>
    </source>
</evidence>
<feature type="domain" description="TolB N-terminal" evidence="6">
    <location>
        <begin position="26"/>
        <end position="127"/>
    </location>
</feature>
<comment type="function">
    <text evidence="5">Part of the Tol-Pal system, which plays a role in outer membrane invagination during cell division and is important for maintaining outer membrane integrity.</text>
</comment>
<evidence type="ECO:0000313" key="7">
    <source>
        <dbReference type="EMBL" id="AJQ94620.1"/>
    </source>
</evidence>
<protein>
    <recommendedName>
        <fullName evidence="5">Tol-Pal system protein TolB</fullName>
    </recommendedName>
</protein>
<dbReference type="STRING" id="1445510.YC6258_02582"/>
<evidence type="ECO:0000256" key="4">
    <source>
        <dbReference type="ARBA" id="ARBA00022764"/>
    </source>
</evidence>
<sequence precursor="true">MKLLRVFFTVSILALATQALAEFKFVITRGYDKPTSIAVVPFCWNGTEVLPEQIASIVGSDFSRTGQFSSLAPENMLSQPCDNNDVYFRDWKLLKQDYLIIGRISQLPGANSYEVIYRLYDVFREQNIQSAKVTGSKEQLRDLAHAIADSAYEKITGIRGVFSTKIAYVTLSKESEKSTYRLEVADADGYRAKTLYQSNDSIISVSWSSDAKKLAFTNFEPNGKTRIKIVDRFTRKVETLPAYPGINSGASFSPDGKTIAFVNSQTGNPDIYLMDLESKKITRITKHWSIDTEPSWSPDGKKLLFTSERGGRPQIYQVTLDTGAVERLTFEGIYNARAQYSSDGKYVVMVHQDGGPFHVAALDLATRQLRILTETDLDESPSMAPNGTMLVYATQNKGRGVLAWASVDGQLASIMPAVNGHVREPAWSPFIR</sequence>
<comment type="subcellular location">
    <subcellularLocation>
        <location evidence="1 5">Periplasm</location>
    </subcellularLocation>
</comment>
<evidence type="ECO:0000313" key="8">
    <source>
        <dbReference type="Proteomes" id="UP000032266"/>
    </source>
</evidence>
<keyword evidence="5" id="KW-0131">Cell cycle</keyword>
<dbReference type="Gene3D" id="3.40.50.10070">
    <property type="entry name" value="TolB, N-terminal domain"/>
    <property type="match status" value="1"/>
</dbReference>
<dbReference type="NCBIfam" id="TIGR02800">
    <property type="entry name" value="propeller_TolB"/>
    <property type="match status" value="1"/>
</dbReference>
<dbReference type="InterPro" id="IPR007195">
    <property type="entry name" value="TolB_N"/>
</dbReference>
<dbReference type="PANTHER" id="PTHR36842:SF1">
    <property type="entry name" value="PROTEIN TOLB"/>
    <property type="match status" value="1"/>
</dbReference>
<dbReference type="Proteomes" id="UP000032266">
    <property type="component" value="Chromosome"/>
</dbReference>
<dbReference type="Gene3D" id="2.120.10.30">
    <property type="entry name" value="TolB, C-terminal domain"/>
    <property type="match status" value="1"/>
</dbReference>
<dbReference type="RefSeq" id="WP_052830224.1">
    <property type="nucleotide sequence ID" value="NZ_CP007142.1"/>
</dbReference>
<comment type="subunit">
    <text evidence="5">The Tol-Pal system is composed of five core proteins: the inner membrane proteins TolA, TolQ and TolR, the periplasmic protein TolB and the outer membrane protein Pal. They form a network linking the inner and outer membranes and the peptidoglycan layer.</text>
</comment>
<dbReference type="HOGENOM" id="CLU_047123_0_0_6"/>
<name>A0A0C5V585_9GAMM</name>
<dbReference type="AlphaFoldDB" id="A0A0C5V585"/>
<feature type="signal peptide" evidence="5">
    <location>
        <begin position="1"/>
        <end position="21"/>
    </location>
</feature>
<dbReference type="Pfam" id="PF04052">
    <property type="entry name" value="TolB_N"/>
    <property type="match status" value="1"/>
</dbReference>
<dbReference type="EMBL" id="CP007142">
    <property type="protein sequence ID" value="AJQ94620.1"/>
    <property type="molecule type" value="Genomic_DNA"/>
</dbReference>